<dbReference type="PANTHER" id="PTHR42802:SF1">
    <property type="entry name" value="L-ORNITHINE N(5)-MONOOXYGENASE"/>
    <property type="match status" value="1"/>
</dbReference>
<protein>
    <recommendedName>
        <fullName evidence="5">L-lysine N6-monooxygenase MbtG</fullName>
        <ecNumber evidence="4">1.14.13.59</ecNumber>
    </recommendedName>
    <alternativeName>
        <fullName evidence="13">Lysine 6-N-hydroxylase</fullName>
    </alternativeName>
    <alternativeName>
        <fullName evidence="12">Lysine N6-hydroxylase</fullName>
    </alternativeName>
    <alternativeName>
        <fullName evidence="10">Lysine-N-oxygenase</fullName>
    </alternativeName>
    <alternativeName>
        <fullName evidence="11">Mycobactin synthase protein G</fullName>
    </alternativeName>
</protein>
<keyword evidence="8" id="KW-0521">NADP</keyword>
<dbReference type="PANTHER" id="PTHR42802">
    <property type="entry name" value="MONOOXYGENASE"/>
    <property type="match status" value="1"/>
</dbReference>
<evidence type="ECO:0000256" key="14">
    <source>
        <dbReference type="ARBA" id="ARBA00048407"/>
    </source>
</evidence>
<evidence type="ECO:0000256" key="3">
    <source>
        <dbReference type="ARBA" id="ARBA00007588"/>
    </source>
</evidence>
<dbReference type="EMBL" id="BJUN01000024">
    <property type="protein sequence ID" value="GEK59985.1"/>
    <property type="molecule type" value="Genomic_DNA"/>
</dbReference>
<reference evidence="15 16" key="1">
    <citation type="submission" date="2019-07" db="EMBL/GenBank/DDBJ databases">
        <title>Whole genome shotgun sequence of Marinococcus halophilus NBRC 102359.</title>
        <authorList>
            <person name="Hosoyama A."/>
            <person name="Uohara A."/>
            <person name="Ohji S."/>
            <person name="Ichikawa N."/>
        </authorList>
    </citation>
    <scope>NUCLEOTIDE SEQUENCE [LARGE SCALE GENOMIC DNA]</scope>
    <source>
        <strain evidence="15 16">NBRC 102359</strain>
    </source>
</reference>
<evidence type="ECO:0000256" key="1">
    <source>
        <dbReference type="ARBA" id="ARBA00001974"/>
    </source>
</evidence>
<dbReference type="Pfam" id="PF13434">
    <property type="entry name" value="Lys_Orn_oxgnase"/>
    <property type="match status" value="1"/>
</dbReference>
<evidence type="ECO:0000256" key="11">
    <source>
        <dbReference type="ARBA" id="ARBA00031158"/>
    </source>
</evidence>
<evidence type="ECO:0000256" key="7">
    <source>
        <dbReference type="ARBA" id="ARBA00022827"/>
    </source>
</evidence>
<comment type="cofactor">
    <cofactor evidence="1">
        <name>FAD</name>
        <dbReference type="ChEBI" id="CHEBI:57692"/>
    </cofactor>
</comment>
<keyword evidence="9" id="KW-0560">Oxidoreductase</keyword>
<dbReference type="EC" id="1.14.13.59" evidence="4"/>
<evidence type="ECO:0000256" key="12">
    <source>
        <dbReference type="ARBA" id="ARBA00032493"/>
    </source>
</evidence>
<dbReference type="Gene3D" id="3.50.50.60">
    <property type="entry name" value="FAD/NAD(P)-binding domain"/>
    <property type="match status" value="1"/>
</dbReference>
<dbReference type="STRING" id="1371.GCA_900166605_00938"/>
<comment type="caution">
    <text evidence="15">The sequence shown here is derived from an EMBL/GenBank/DDBJ whole genome shotgun (WGS) entry which is preliminary data.</text>
</comment>
<evidence type="ECO:0000256" key="6">
    <source>
        <dbReference type="ARBA" id="ARBA00022630"/>
    </source>
</evidence>
<evidence type="ECO:0000256" key="5">
    <source>
        <dbReference type="ARBA" id="ARBA00016406"/>
    </source>
</evidence>
<sequence>MKPEVLNFEVIRVENKLYDIAGIGLGPFNLGMAALLEPVDGIEAVFLDEKDEFAWHPGMLLEGTVLNSSFLADLVTFADPTSRFTMLNYLHKHNRMFQFFFNKQLKVPRREYDSYGKWVAAQLPYCLFGQRVLEVADSSWDGASCYRIMTENTNSGEKEYFYTKNVAVGTGAAPMLPPNIERQQSDDIYHAAEYSFRKEELKSGDEVTVVGSGQSAAEIFHDLLQDQKHFHYKLNWFTRSPQFFQAEDAKVAREIFSTDFVEYFRSLDIKTRLETLPELDHARKGIEQPTLEKIYDLLYHRSIEREDPNVVLQAATELSDIQSVEGGYQLKLRQWQQDKTFRCFSDKVVLATGFQPSVPEWIQEYGELVEKEDEDHYMIDDYYRLQFKDGRDNHIYMLTNIDHSHGTAATNLSLSVVRNQTIINNLCGFERYPVQKDTVFQRFSAKEE</sequence>
<keyword evidence="6" id="KW-0285">Flavoprotein</keyword>
<dbReference type="AlphaFoldDB" id="A0A510Y9E2"/>
<evidence type="ECO:0000256" key="4">
    <source>
        <dbReference type="ARBA" id="ARBA00013076"/>
    </source>
</evidence>
<name>A0A510Y9E2_MARHA</name>
<dbReference type="InterPro" id="IPR036188">
    <property type="entry name" value="FAD/NAD-bd_sf"/>
</dbReference>
<keyword evidence="15" id="KW-0503">Monooxygenase</keyword>
<comment type="similarity">
    <text evidence="3">Belongs to the lysine N(6)-hydroxylase/L-ornithine N(5)-oxygenase family.</text>
</comment>
<dbReference type="SUPFAM" id="SSF51905">
    <property type="entry name" value="FAD/NAD(P)-binding domain"/>
    <property type="match status" value="2"/>
</dbReference>
<keyword evidence="7" id="KW-0274">FAD</keyword>
<comment type="catalytic activity">
    <reaction evidence="14">
        <text>L-lysine + NADPH + O2 = N(6)-hydroxy-L-lysine + NADP(+) + H2O</text>
        <dbReference type="Rhea" id="RHEA:23228"/>
        <dbReference type="ChEBI" id="CHEBI:15377"/>
        <dbReference type="ChEBI" id="CHEBI:15379"/>
        <dbReference type="ChEBI" id="CHEBI:32551"/>
        <dbReference type="ChEBI" id="CHEBI:57783"/>
        <dbReference type="ChEBI" id="CHEBI:57820"/>
        <dbReference type="ChEBI" id="CHEBI:58349"/>
        <dbReference type="EC" id="1.14.13.59"/>
    </reaction>
</comment>
<dbReference type="GO" id="GO:0047091">
    <property type="term" value="F:L-lysine 6-monooxygenase (NADPH) activity"/>
    <property type="evidence" value="ECO:0007669"/>
    <property type="project" value="UniProtKB-EC"/>
</dbReference>
<evidence type="ECO:0000313" key="15">
    <source>
        <dbReference type="EMBL" id="GEK59985.1"/>
    </source>
</evidence>
<comment type="pathway">
    <text evidence="2">Siderophore biosynthesis.</text>
</comment>
<keyword evidence="16" id="KW-1185">Reference proteome</keyword>
<proteinExistence type="inferred from homology"/>
<evidence type="ECO:0000256" key="10">
    <source>
        <dbReference type="ARBA" id="ARBA00029939"/>
    </source>
</evidence>
<evidence type="ECO:0000256" key="8">
    <source>
        <dbReference type="ARBA" id="ARBA00022857"/>
    </source>
</evidence>
<evidence type="ECO:0000313" key="16">
    <source>
        <dbReference type="Proteomes" id="UP000321051"/>
    </source>
</evidence>
<accession>A0A510Y9E2</accession>
<evidence type="ECO:0000256" key="13">
    <source>
        <dbReference type="ARBA" id="ARBA00032738"/>
    </source>
</evidence>
<organism evidence="15 16">
    <name type="scientific">Marinococcus halophilus</name>
    <dbReference type="NCBI Taxonomy" id="1371"/>
    <lineage>
        <taxon>Bacteria</taxon>
        <taxon>Bacillati</taxon>
        <taxon>Bacillota</taxon>
        <taxon>Bacilli</taxon>
        <taxon>Bacillales</taxon>
        <taxon>Bacillaceae</taxon>
        <taxon>Marinococcus</taxon>
    </lineage>
</organism>
<gene>
    <name evidence="15" type="primary">pubA</name>
    <name evidence="15" type="ORF">MHA01_28900</name>
</gene>
<evidence type="ECO:0000256" key="9">
    <source>
        <dbReference type="ARBA" id="ARBA00023002"/>
    </source>
</evidence>
<dbReference type="InterPro" id="IPR025700">
    <property type="entry name" value="Lys/Orn_oxygenase"/>
</dbReference>
<dbReference type="Proteomes" id="UP000321051">
    <property type="component" value="Unassembled WGS sequence"/>
</dbReference>
<evidence type="ECO:0000256" key="2">
    <source>
        <dbReference type="ARBA" id="ARBA00004924"/>
    </source>
</evidence>